<proteinExistence type="predicted"/>
<protein>
    <recommendedName>
        <fullName evidence="4">YtkA-like</fullName>
    </recommendedName>
</protein>
<keyword evidence="3" id="KW-1185">Reference proteome</keyword>
<gene>
    <name evidence="2" type="ORF">ACFS1K_12665</name>
</gene>
<evidence type="ECO:0000256" key="1">
    <source>
        <dbReference type="SAM" id="SignalP"/>
    </source>
</evidence>
<name>A0ABW5VFZ8_9FLAO</name>
<dbReference type="RefSeq" id="WP_251806681.1">
    <property type="nucleotide sequence ID" value="NZ_CP166679.1"/>
</dbReference>
<dbReference type="Proteomes" id="UP001597532">
    <property type="component" value="Unassembled WGS sequence"/>
</dbReference>
<evidence type="ECO:0000313" key="3">
    <source>
        <dbReference type="Proteomes" id="UP001597532"/>
    </source>
</evidence>
<organism evidence="2 3">
    <name type="scientific">Arenibacter antarcticus</name>
    <dbReference type="NCBI Taxonomy" id="2040469"/>
    <lineage>
        <taxon>Bacteria</taxon>
        <taxon>Pseudomonadati</taxon>
        <taxon>Bacteroidota</taxon>
        <taxon>Flavobacteriia</taxon>
        <taxon>Flavobacteriales</taxon>
        <taxon>Flavobacteriaceae</taxon>
        <taxon>Arenibacter</taxon>
    </lineage>
</organism>
<evidence type="ECO:0008006" key="4">
    <source>
        <dbReference type="Google" id="ProtNLM"/>
    </source>
</evidence>
<comment type="caution">
    <text evidence="2">The sequence shown here is derived from an EMBL/GenBank/DDBJ whole genome shotgun (WGS) entry which is preliminary data.</text>
</comment>
<sequence>MKNIKFILIFLVLTVGLTACTSDNVDPILEIDPMTEFNLLSKMEGNGHSIELYSVNKYFETGYNEIFIRIKDVTSGEYFSNPVISWEPMMHMIHKAHSCPKSDLTVITENNTISKGYLVFQMPGNSDEFWDITFAYKIEGQEFITTKAIDVKAPLNEKQRVATFVGSDETKYILAMVSPKTPEVAVNDIEAVLFEMKNMMSFSPVEGYKVVLDPRMPGMGNHSSPNNKDLIYNTATKSYNGRLSLTMTGYWRINMTLFNTDDELLKGEVVTEEQEASSLYFELEF</sequence>
<dbReference type="PROSITE" id="PS51257">
    <property type="entry name" value="PROKAR_LIPOPROTEIN"/>
    <property type="match status" value="1"/>
</dbReference>
<reference evidence="3" key="1">
    <citation type="journal article" date="2019" name="Int. J. Syst. Evol. Microbiol.">
        <title>The Global Catalogue of Microorganisms (GCM) 10K type strain sequencing project: providing services to taxonomists for standard genome sequencing and annotation.</title>
        <authorList>
            <consortium name="The Broad Institute Genomics Platform"/>
            <consortium name="The Broad Institute Genome Sequencing Center for Infectious Disease"/>
            <person name="Wu L."/>
            <person name="Ma J."/>
        </authorList>
    </citation>
    <scope>NUCLEOTIDE SEQUENCE [LARGE SCALE GENOMIC DNA]</scope>
    <source>
        <strain evidence="3">KCTC 52924</strain>
    </source>
</reference>
<dbReference type="EMBL" id="JBHUOK010000030">
    <property type="protein sequence ID" value="MFD2790618.1"/>
    <property type="molecule type" value="Genomic_DNA"/>
</dbReference>
<feature type="chain" id="PRO_5045969518" description="YtkA-like" evidence="1">
    <location>
        <begin position="22"/>
        <end position="285"/>
    </location>
</feature>
<keyword evidence="1" id="KW-0732">Signal</keyword>
<evidence type="ECO:0000313" key="2">
    <source>
        <dbReference type="EMBL" id="MFD2790618.1"/>
    </source>
</evidence>
<accession>A0ABW5VFZ8</accession>
<feature type="signal peptide" evidence="1">
    <location>
        <begin position="1"/>
        <end position="21"/>
    </location>
</feature>